<keyword evidence="8 10" id="KW-1133">Transmembrane helix</keyword>
<feature type="transmembrane region" description="Helical" evidence="10">
    <location>
        <begin position="71"/>
        <end position="94"/>
    </location>
</feature>
<keyword evidence="9 10" id="KW-0472">Membrane</keyword>
<dbReference type="Pfam" id="PF00528">
    <property type="entry name" value="BPD_transp_1"/>
    <property type="match status" value="1"/>
</dbReference>
<dbReference type="Gene3D" id="1.10.3720.10">
    <property type="entry name" value="MetI-like"/>
    <property type="match status" value="1"/>
</dbReference>
<proteinExistence type="inferred from homology"/>
<evidence type="ECO:0000256" key="2">
    <source>
        <dbReference type="ARBA" id="ARBA00007069"/>
    </source>
</evidence>
<evidence type="ECO:0000256" key="5">
    <source>
        <dbReference type="ARBA" id="ARBA00022475"/>
    </source>
</evidence>
<evidence type="ECO:0000256" key="1">
    <source>
        <dbReference type="ARBA" id="ARBA00004651"/>
    </source>
</evidence>
<keyword evidence="13" id="KW-1185">Reference proteome</keyword>
<dbReference type="EMBL" id="AP025592">
    <property type="protein sequence ID" value="BDG09328.1"/>
    <property type="molecule type" value="Genomic_DNA"/>
</dbReference>
<comment type="similarity">
    <text evidence="2 10">Belongs to the binding-protein-dependent transport system permease family. CysTW subfamily.</text>
</comment>
<keyword evidence="7 10" id="KW-0812">Transmembrane</keyword>
<evidence type="ECO:0000259" key="11">
    <source>
        <dbReference type="PROSITE" id="PS50928"/>
    </source>
</evidence>
<dbReference type="PANTHER" id="PTHR42922:SF1">
    <property type="entry name" value="PHOSPHATE TRANSPORT SYSTEM PERMEASE PROTEIN PSTA"/>
    <property type="match status" value="1"/>
</dbReference>
<feature type="domain" description="ABC transmembrane type-1" evidence="11">
    <location>
        <begin position="67"/>
        <end position="269"/>
    </location>
</feature>
<comment type="subcellular location">
    <subcellularLocation>
        <location evidence="1 10">Cell membrane</location>
        <topology evidence="1 10">Multi-pass membrane protein</topology>
    </subcellularLocation>
</comment>
<comment type="caution">
    <text evidence="10">Lacks conserved residue(s) required for the propagation of feature annotation.</text>
</comment>
<evidence type="ECO:0000256" key="3">
    <source>
        <dbReference type="ARBA" id="ARBA00016864"/>
    </source>
</evidence>
<dbReference type="SUPFAM" id="SSF161098">
    <property type="entry name" value="MetI-like"/>
    <property type="match status" value="1"/>
</dbReference>
<evidence type="ECO:0000313" key="13">
    <source>
        <dbReference type="Proteomes" id="UP001162734"/>
    </source>
</evidence>
<keyword evidence="4" id="KW-0813">Transport</keyword>
<dbReference type="InterPro" id="IPR035906">
    <property type="entry name" value="MetI-like_sf"/>
</dbReference>
<evidence type="ECO:0000256" key="7">
    <source>
        <dbReference type="ARBA" id="ARBA00022692"/>
    </source>
</evidence>
<evidence type="ECO:0000256" key="4">
    <source>
        <dbReference type="ARBA" id="ARBA00022448"/>
    </source>
</evidence>
<name>A0ABN6NBM6_9BACT</name>
<accession>A0ABN6NBM6</accession>
<dbReference type="RefSeq" id="WP_248341448.1">
    <property type="nucleotide sequence ID" value="NZ_AP025592.1"/>
</dbReference>
<evidence type="ECO:0000256" key="10">
    <source>
        <dbReference type="RuleBase" id="RU363043"/>
    </source>
</evidence>
<feature type="transmembrane region" description="Helical" evidence="10">
    <location>
        <begin position="106"/>
        <end position="128"/>
    </location>
</feature>
<evidence type="ECO:0000256" key="9">
    <source>
        <dbReference type="ARBA" id="ARBA00023136"/>
    </source>
</evidence>
<evidence type="ECO:0000256" key="8">
    <source>
        <dbReference type="ARBA" id="ARBA00022989"/>
    </source>
</evidence>
<dbReference type="NCBIfam" id="TIGR00974">
    <property type="entry name" value="3a0107s02c"/>
    <property type="match status" value="1"/>
</dbReference>
<organism evidence="12 13">
    <name type="scientific">Anaeromyxobacter paludicola</name>
    <dbReference type="NCBI Taxonomy" id="2918171"/>
    <lineage>
        <taxon>Bacteria</taxon>
        <taxon>Pseudomonadati</taxon>
        <taxon>Myxococcota</taxon>
        <taxon>Myxococcia</taxon>
        <taxon>Myxococcales</taxon>
        <taxon>Cystobacterineae</taxon>
        <taxon>Anaeromyxobacteraceae</taxon>
        <taxon>Anaeromyxobacter</taxon>
    </lineage>
</organism>
<reference evidence="13" key="1">
    <citation type="journal article" date="2022" name="Int. J. Syst. Evol. Microbiol.">
        <title>Anaeromyxobacter oryzae sp. nov., Anaeromyxobacter diazotrophicus sp. nov. and Anaeromyxobacter paludicola sp. nov., isolated from paddy soils.</title>
        <authorList>
            <person name="Itoh H."/>
            <person name="Xu Z."/>
            <person name="Mise K."/>
            <person name="Masuda Y."/>
            <person name="Ushijima N."/>
            <person name="Hayakawa C."/>
            <person name="Shiratori Y."/>
            <person name="Senoo K."/>
        </authorList>
    </citation>
    <scope>NUCLEOTIDE SEQUENCE [LARGE SCALE GENOMIC DNA]</scope>
    <source>
        <strain evidence="13">Red630</strain>
    </source>
</reference>
<keyword evidence="6" id="KW-0592">Phosphate transport</keyword>
<feature type="transmembrane region" description="Helical" evidence="10">
    <location>
        <begin position="251"/>
        <end position="273"/>
    </location>
</feature>
<evidence type="ECO:0000256" key="6">
    <source>
        <dbReference type="ARBA" id="ARBA00022592"/>
    </source>
</evidence>
<evidence type="ECO:0000313" key="12">
    <source>
        <dbReference type="EMBL" id="BDG09328.1"/>
    </source>
</evidence>
<dbReference type="PANTHER" id="PTHR42922">
    <property type="entry name" value="PHOSPHATE TRANSPORT SYSTEM PERMEASE PROTEIN PSTA"/>
    <property type="match status" value="1"/>
</dbReference>
<keyword evidence="5 10" id="KW-1003">Cell membrane</keyword>
<dbReference type="InterPro" id="IPR005672">
    <property type="entry name" value="Phosphate_PstA"/>
</dbReference>
<dbReference type="InterPro" id="IPR000515">
    <property type="entry name" value="MetI-like"/>
</dbReference>
<dbReference type="PROSITE" id="PS50928">
    <property type="entry name" value="ABC_TM1"/>
    <property type="match status" value="1"/>
</dbReference>
<gene>
    <name evidence="12" type="ORF">AMPC_24410</name>
</gene>
<feature type="transmembrane region" description="Helical" evidence="10">
    <location>
        <begin position="188"/>
        <end position="206"/>
    </location>
</feature>
<feature type="transmembrane region" description="Helical" evidence="10">
    <location>
        <begin position="134"/>
        <end position="152"/>
    </location>
</feature>
<dbReference type="Proteomes" id="UP001162734">
    <property type="component" value="Chromosome"/>
</dbReference>
<sequence>MRSLLLRRAKNHLMTALCAVGVLLALAPLASLLWLVVSRGVPGLSLSFFTALPTPVGEPGGGVGNAVAGTAMLVSLACVVGLPIGIGAGVFLAERGDGLFGRAVRFTAEVFSGVPSIVVGIVAYGLVVIPMHRFSALAGALALGLLMIPTLARATEELVRLVPGSLREASLALGVPQWKTSLRIVLRTARGGIVTAALLAIARAAGETAPLLFTSLNNQYWNLRPDQPTASLTVQIFNYAISPYEDWHQKAWSAALVLLLVVGGLNLLARLALRSRLGSSR</sequence>
<dbReference type="CDD" id="cd06261">
    <property type="entry name" value="TM_PBP2"/>
    <property type="match status" value="1"/>
</dbReference>
<dbReference type="InterPro" id="IPR051408">
    <property type="entry name" value="Phosphate_transprt_permease"/>
</dbReference>
<protein>
    <recommendedName>
        <fullName evidence="3 10">Phosphate transport system permease protein PstA</fullName>
    </recommendedName>
</protein>